<feature type="domain" description="Reverse transcriptase" evidence="2">
    <location>
        <begin position="226"/>
        <end position="418"/>
    </location>
</feature>
<dbReference type="PANTHER" id="PTHR33064">
    <property type="entry name" value="POL PROTEIN"/>
    <property type="match status" value="1"/>
</dbReference>
<dbReference type="PANTHER" id="PTHR33064:SF37">
    <property type="entry name" value="RIBONUCLEASE H"/>
    <property type="match status" value="1"/>
</dbReference>
<proteinExistence type="predicted"/>
<reference evidence="3 4" key="1">
    <citation type="submission" date="2019-02" db="EMBL/GenBank/DDBJ databases">
        <title>Genome sequencing of the rare red list fungi Hericium alpestre (H. flagellum).</title>
        <authorList>
            <person name="Buettner E."/>
            <person name="Kellner H."/>
        </authorList>
    </citation>
    <scope>NUCLEOTIDE SEQUENCE [LARGE SCALE GENOMIC DNA]</scope>
    <source>
        <strain evidence="3 4">DSM 108284</strain>
    </source>
</reference>
<organism evidence="3 4">
    <name type="scientific">Hericium alpestre</name>
    <dbReference type="NCBI Taxonomy" id="135208"/>
    <lineage>
        <taxon>Eukaryota</taxon>
        <taxon>Fungi</taxon>
        <taxon>Dikarya</taxon>
        <taxon>Basidiomycota</taxon>
        <taxon>Agaricomycotina</taxon>
        <taxon>Agaricomycetes</taxon>
        <taxon>Russulales</taxon>
        <taxon>Hericiaceae</taxon>
        <taxon>Hericium</taxon>
    </lineage>
</organism>
<dbReference type="Gene3D" id="3.10.10.10">
    <property type="entry name" value="HIV Type 1 Reverse Transcriptase, subunit A, domain 1"/>
    <property type="match status" value="1"/>
</dbReference>
<dbReference type="STRING" id="135208.A0A4Z0A862"/>
<dbReference type="Gene3D" id="3.30.70.270">
    <property type="match status" value="2"/>
</dbReference>
<dbReference type="PROSITE" id="PS50878">
    <property type="entry name" value="RT_POL"/>
    <property type="match status" value="1"/>
</dbReference>
<evidence type="ECO:0000256" key="1">
    <source>
        <dbReference type="SAM" id="MobiDB-lite"/>
    </source>
</evidence>
<dbReference type="OrthoDB" id="3363652at2759"/>
<keyword evidence="4" id="KW-1185">Reference proteome</keyword>
<dbReference type="Pfam" id="PF17919">
    <property type="entry name" value="RT_RNaseH_2"/>
    <property type="match status" value="1"/>
</dbReference>
<dbReference type="AlphaFoldDB" id="A0A4Z0A862"/>
<comment type="caution">
    <text evidence="3">The sequence shown here is derived from an EMBL/GenBank/DDBJ whole genome shotgun (WGS) entry which is preliminary data.</text>
</comment>
<gene>
    <name evidence="3" type="ORF">EWM64_g1070</name>
</gene>
<sequence length="673" mass="75266">MHNDTIDATNEKRHVTMEEVEDIEAPGRTRTGTQWSWNEAARDRGSGSASSLPAREVPPHMAHIPTCTPVDVEPPLAPNGDPIWDVNALLEGNIFTRHTDPFLPERVARILEEVTIGTSLSAAEREQVHTLLAEFADCFALSVGEVRHADEVVHHLHIPEGTTFNVKPRQCPLTPPQRQYLNTKIDEMLEAGIIVQVHPSQVKAVSPTTLAQKAHEGASLMLQELQHRVNDKCERAGMTPAFELPPRPAGSPREHQQVAPQKWRICQNFNKVNKVTEVAPMPQGDIHAKQRRLSGHRFLSVFDFAAGFHALEVDEELRPYTAFYVEGRGFFWYIRMPFGLTGAPASFAYTMGRHLYDLLVEDVMELFVDDGGAFADDFNEMMRKLRQIFTRVRECNLSLSASKSSFFMTEAVFAGARVGLQGVLPDLTKLMAIVDWPQPLDALNLMSFLGLTGHFRDLIKNYTKVERPLRDLLQGANLPTPCSKSTYRRVLQEYALSTHWTDTHMHAFIDLKAALTSEPVLRGPQWDGTPFIVTTDSCQDGFAGVLSQQAKTTMPSGKVVDKRHPIAFASKRTSSSEEKYKPFLLEFAALKFALDKFSDIIWGFPVIVETDCQALRDVLLSDGLNSIHARWRDGILAYQIIDVKHVPGRLNVVADGLSRKAEGLPHTENDGSE</sequence>
<protein>
    <recommendedName>
        <fullName evidence="2">Reverse transcriptase domain-containing protein</fullName>
    </recommendedName>
</protein>
<evidence type="ECO:0000313" key="3">
    <source>
        <dbReference type="EMBL" id="TFY82945.1"/>
    </source>
</evidence>
<evidence type="ECO:0000313" key="4">
    <source>
        <dbReference type="Proteomes" id="UP000298061"/>
    </source>
</evidence>
<evidence type="ECO:0000259" key="2">
    <source>
        <dbReference type="PROSITE" id="PS50878"/>
    </source>
</evidence>
<dbReference type="InterPro" id="IPR000477">
    <property type="entry name" value="RT_dom"/>
</dbReference>
<name>A0A4Z0A862_9AGAM</name>
<dbReference type="Pfam" id="PF00078">
    <property type="entry name" value="RVT_1"/>
    <property type="match status" value="1"/>
</dbReference>
<dbReference type="SUPFAM" id="SSF56672">
    <property type="entry name" value="DNA/RNA polymerases"/>
    <property type="match status" value="1"/>
</dbReference>
<dbReference type="CDD" id="cd01647">
    <property type="entry name" value="RT_LTR"/>
    <property type="match status" value="1"/>
</dbReference>
<dbReference type="InterPro" id="IPR043128">
    <property type="entry name" value="Rev_trsase/Diguanyl_cyclase"/>
</dbReference>
<feature type="region of interest" description="Disordered" evidence="1">
    <location>
        <begin position="24"/>
        <end position="74"/>
    </location>
</feature>
<dbReference type="Proteomes" id="UP000298061">
    <property type="component" value="Unassembled WGS sequence"/>
</dbReference>
<dbReference type="EMBL" id="SFCI01000065">
    <property type="protein sequence ID" value="TFY82945.1"/>
    <property type="molecule type" value="Genomic_DNA"/>
</dbReference>
<dbReference type="InterPro" id="IPR041577">
    <property type="entry name" value="RT_RNaseH_2"/>
</dbReference>
<dbReference type="InterPro" id="IPR051320">
    <property type="entry name" value="Viral_Replic_Matur_Polypro"/>
</dbReference>
<accession>A0A4Z0A862</accession>
<dbReference type="CDD" id="cd09274">
    <property type="entry name" value="RNase_HI_RT_Ty3"/>
    <property type="match status" value="1"/>
</dbReference>
<dbReference type="InterPro" id="IPR043502">
    <property type="entry name" value="DNA/RNA_pol_sf"/>
</dbReference>